<gene>
    <name evidence="15" type="ORF">HOLleu_04106</name>
</gene>
<feature type="disulfide bond" evidence="11">
    <location>
        <begin position="64"/>
        <end position="125"/>
    </location>
</feature>
<evidence type="ECO:0000256" key="9">
    <source>
        <dbReference type="ARBA" id="ARBA00023157"/>
    </source>
</evidence>
<proteinExistence type="predicted"/>
<dbReference type="PRINTS" id="PR00258">
    <property type="entry name" value="SPERACTRCPTR"/>
</dbReference>
<dbReference type="Gene3D" id="3.10.250.10">
    <property type="entry name" value="SRCR-like domain"/>
    <property type="match status" value="4"/>
</dbReference>
<feature type="chain" id="PRO_5040362865" evidence="13">
    <location>
        <begin position="17"/>
        <end position="505"/>
    </location>
</feature>
<organism evidence="15 16">
    <name type="scientific">Holothuria leucospilota</name>
    <name type="common">Black long sea cucumber</name>
    <name type="synonym">Mertensiothuria leucospilota</name>
    <dbReference type="NCBI Taxonomy" id="206669"/>
    <lineage>
        <taxon>Eukaryota</taxon>
        <taxon>Metazoa</taxon>
        <taxon>Echinodermata</taxon>
        <taxon>Eleutherozoa</taxon>
        <taxon>Echinozoa</taxon>
        <taxon>Holothuroidea</taxon>
        <taxon>Aspidochirotacea</taxon>
        <taxon>Aspidochirotida</taxon>
        <taxon>Holothuriidae</taxon>
        <taxon>Holothuria</taxon>
    </lineage>
</organism>
<comment type="caution">
    <text evidence="15">The sequence shown here is derived from an EMBL/GenBank/DDBJ whole genome shotgun (WGS) entry which is preliminary data.</text>
</comment>
<feature type="domain" description="SRCR" evidence="14">
    <location>
        <begin position="359"/>
        <end position="454"/>
    </location>
</feature>
<dbReference type="InterPro" id="IPR001190">
    <property type="entry name" value="SRCR"/>
</dbReference>
<dbReference type="PROSITE" id="PS50287">
    <property type="entry name" value="SRCR_2"/>
    <property type="match status" value="4"/>
</dbReference>
<dbReference type="FunFam" id="3.10.250.10:FF:000016">
    <property type="entry name" value="Scavenger receptor cysteine-rich protein type 12"/>
    <property type="match status" value="1"/>
</dbReference>
<feature type="disulfide bond" evidence="11">
    <location>
        <begin position="95"/>
        <end position="105"/>
    </location>
</feature>
<dbReference type="GO" id="GO:0016020">
    <property type="term" value="C:membrane"/>
    <property type="evidence" value="ECO:0007669"/>
    <property type="project" value="UniProtKB-SubCell"/>
</dbReference>
<evidence type="ECO:0000256" key="1">
    <source>
        <dbReference type="ARBA" id="ARBA00004167"/>
    </source>
</evidence>
<dbReference type="FunFam" id="3.10.250.10:FF:000005">
    <property type="entry name" value="Neurotrypsin isoform A"/>
    <property type="match status" value="1"/>
</dbReference>
<dbReference type="PANTHER" id="PTHR45817">
    <property type="entry name" value="LYSYL OXIDASE-LIKE-RELATED"/>
    <property type="match status" value="1"/>
</dbReference>
<dbReference type="PANTHER" id="PTHR45817:SF9">
    <property type="entry name" value="SRCR DOMAIN-CONTAINING PROTEIN"/>
    <property type="match status" value="1"/>
</dbReference>
<evidence type="ECO:0000313" key="16">
    <source>
        <dbReference type="Proteomes" id="UP001152320"/>
    </source>
</evidence>
<keyword evidence="6" id="KW-0677">Repeat</keyword>
<keyword evidence="8 12" id="KW-0472">Membrane</keyword>
<name>A0A9Q1CRL2_HOLLE</name>
<dbReference type="FunFam" id="3.10.250.10:FF:000006">
    <property type="entry name" value="neurotrypsin isoform X2"/>
    <property type="match status" value="1"/>
</dbReference>
<dbReference type="Pfam" id="PF00530">
    <property type="entry name" value="SRCR"/>
    <property type="match status" value="4"/>
</dbReference>
<dbReference type="SUPFAM" id="SSF56487">
    <property type="entry name" value="SRCR-like"/>
    <property type="match status" value="4"/>
</dbReference>
<dbReference type="PROSITE" id="PS00420">
    <property type="entry name" value="SRCR_1"/>
    <property type="match status" value="3"/>
</dbReference>
<dbReference type="GO" id="GO:0004720">
    <property type="term" value="F:protein-lysine 6-oxidase activity"/>
    <property type="evidence" value="ECO:0007669"/>
    <property type="project" value="TreeGrafter"/>
</dbReference>
<reference evidence="15" key="1">
    <citation type="submission" date="2021-10" db="EMBL/GenBank/DDBJ databases">
        <title>Tropical sea cucumber genome reveals ecological adaptation and Cuvierian tubules defense mechanism.</title>
        <authorList>
            <person name="Chen T."/>
        </authorList>
    </citation>
    <scope>NUCLEOTIDE SEQUENCE</scope>
    <source>
        <strain evidence="15">Nanhai2018</strain>
        <tissue evidence="15">Muscle</tissue>
    </source>
</reference>
<feature type="domain" description="SRCR" evidence="14">
    <location>
        <begin position="132"/>
        <end position="230"/>
    </location>
</feature>
<evidence type="ECO:0000256" key="3">
    <source>
        <dbReference type="ARBA" id="ARBA00022525"/>
    </source>
</evidence>
<keyword evidence="16" id="KW-1185">Reference proteome</keyword>
<feature type="transmembrane region" description="Helical" evidence="12">
    <location>
        <begin position="469"/>
        <end position="490"/>
    </location>
</feature>
<dbReference type="AlphaFoldDB" id="A0A9Q1CRL2"/>
<keyword evidence="5 13" id="KW-0732">Signal</keyword>
<feature type="disulfide bond" evidence="11">
    <location>
        <begin position="201"/>
        <end position="211"/>
    </location>
</feature>
<feature type="signal peptide" evidence="13">
    <location>
        <begin position="1"/>
        <end position="16"/>
    </location>
</feature>
<dbReference type="InterPro" id="IPR050912">
    <property type="entry name" value="LOX-like_protein"/>
</dbReference>
<evidence type="ECO:0000256" key="2">
    <source>
        <dbReference type="ARBA" id="ARBA00004613"/>
    </source>
</evidence>
<evidence type="ECO:0000256" key="11">
    <source>
        <dbReference type="PROSITE-ProRule" id="PRU00196"/>
    </source>
</evidence>
<dbReference type="OrthoDB" id="5857313at2759"/>
<keyword evidence="15" id="KW-0675">Receptor</keyword>
<keyword evidence="3" id="KW-0964">Secreted</keyword>
<dbReference type="InterPro" id="IPR036772">
    <property type="entry name" value="SRCR-like_dom_sf"/>
</dbReference>
<keyword evidence="9 11" id="KW-1015">Disulfide bond</keyword>
<evidence type="ECO:0000256" key="8">
    <source>
        <dbReference type="ARBA" id="ARBA00023136"/>
    </source>
</evidence>
<sequence>MFLNFLLLTGIPVAFCFTQASGNGEIRLVNGFTPSEGRVEVLYNGEWGTICDDDWDIADGHVVCLQLGLGYALSVHGKGFFGRGTGSIAMDKVQCVGDEQRLDQCSFSGWFVHNCVHQEDAGVQCSSEDGGLRLVGGNTPYEGRVEIFLRGEWGTVCDDGWNIRNAVVVCRQLGFENPNEVIGGAYYGEGTASILLSDVSCEGTESMLHQCDHSVFHQCTHSKDAGVQCTEIGKYNTRSTENFCNDYDVRIVDGPTVSDGVVEVCYKGIWGTVCASTWEKEEALTVCRQLGYTDVVTWYSRISTSDNTNQIVDYFSCKENDAHLSNCDITFGTPSSCTFDAAVTCRGEIQGGECVNGRARIIDGIYHYNGRAQICQNGHWVDLCATSWGEKESLVFCNQLGYAEGNGFSVFPRNSEDTSIASVDCLGSETAISQCLSTSQDTFRCIDPVNVVCKTLDADRGTFWDGTQWYWRVLSILEAVLILVAVLSLWHKCWKRCCCCCKEDN</sequence>
<keyword evidence="7 12" id="KW-1133">Transmembrane helix</keyword>
<evidence type="ECO:0000256" key="4">
    <source>
        <dbReference type="ARBA" id="ARBA00022692"/>
    </source>
</evidence>
<comment type="caution">
    <text evidence="11">Lacks conserved residue(s) required for the propagation of feature annotation.</text>
</comment>
<evidence type="ECO:0000256" key="10">
    <source>
        <dbReference type="ARBA" id="ARBA00023180"/>
    </source>
</evidence>
<evidence type="ECO:0000313" key="15">
    <source>
        <dbReference type="EMBL" id="KAJ8050777.1"/>
    </source>
</evidence>
<dbReference type="GO" id="GO:0005615">
    <property type="term" value="C:extracellular space"/>
    <property type="evidence" value="ECO:0007669"/>
    <property type="project" value="TreeGrafter"/>
</dbReference>
<evidence type="ECO:0000256" key="6">
    <source>
        <dbReference type="ARBA" id="ARBA00022737"/>
    </source>
</evidence>
<dbReference type="EMBL" id="JAIZAY010000001">
    <property type="protein sequence ID" value="KAJ8050777.1"/>
    <property type="molecule type" value="Genomic_DNA"/>
</dbReference>
<evidence type="ECO:0000256" key="5">
    <source>
        <dbReference type="ARBA" id="ARBA00022729"/>
    </source>
</evidence>
<feature type="disulfide bond" evidence="11">
    <location>
        <begin position="51"/>
        <end position="115"/>
    </location>
</feature>
<dbReference type="SMART" id="SM00202">
    <property type="entry name" value="SR"/>
    <property type="match status" value="4"/>
</dbReference>
<evidence type="ECO:0000256" key="13">
    <source>
        <dbReference type="SAM" id="SignalP"/>
    </source>
</evidence>
<accession>A0A9Q1CRL2</accession>
<feature type="domain" description="SRCR" evidence="14">
    <location>
        <begin position="26"/>
        <end position="126"/>
    </location>
</feature>
<dbReference type="GO" id="GO:0030199">
    <property type="term" value="P:collagen fibril organization"/>
    <property type="evidence" value="ECO:0007669"/>
    <property type="project" value="TreeGrafter"/>
</dbReference>
<dbReference type="Proteomes" id="UP001152320">
    <property type="component" value="Chromosome 1"/>
</dbReference>
<keyword evidence="10" id="KW-0325">Glycoprotein</keyword>
<evidence type="ECO:0000256" key="7">
    <source>
        <dbReference type="ARBA" id="ARBA00022989"/>
    </source>
</evidence>
<keyword evidence="4 12" id="KW-0812">Transmembrane</keyword>
<feature type="disulfide bond" evidence="11">
    <location>
        <begin position="425"/>
        <end position="435"/>
    </location>
</feature>
<evidence type="ECO:0000259" key="14">
    <source>
        <dbReference type="PROSITE" id="PS50287"/>
    </source>
</evidence>
<feature type="disulfide bond" evidence="11">
    <location>
        <begin position="317"/>
        <end position="327"/>
    </location>
</feature>
<feature type="domain" description="SRCR" evidence="14">
    <location>
        <begin position="249"/>
        <end position="346"/>
    </location>
</feature>
<comment type="subcellular location">
    <subcellularLocation>
        <location evidence="1">Membrane</location>
        <topology evidence="1">Single-pass membrane protein</topology>
    </subcellularLocation>
    <subcellularLocation>
        <location evidence="2">Secreted</location>
    </subcellularLocation>
</comment>
<protein>
    <submittedName>
        <fullName evidence="15">Scavenger receptor cysteine-rich domain superfamily protein</fullName>
    </submittedName>
</protein>
<evidence type="ECO:0000256" key="12">
    <source>
        <dbReference type="SAM" id="Phobius"/>
    </source>
</evidence>